<feature type="disulfide bond" evidence="9">
    <location>
        <begin position="474"/>
        <end position="535"/>
    </location>
</feature>
<dbReference type="FunFam" id="3.10.250.10:FF:000002">
    <property type="entry name" value="Scavenger receptor cysteine-rich type 1 protein M130"/>
    <property type="match status" value="2"/>
</dbReference>
<evidence type="ECO:0000256" key="1">
    <source>
        <dbReference type="ARBA" id="ARBA00004167"/>
    </source>
</evidence>
<keyword evidence="3" id="KW-0732">Signal</keyword>
<feature type="disulfide bond" evidence="9">
    <location>
        <begin position="106"/>
        <end position="116"/>
    </location>
</feature>
<feature type="domain" description="SRCR" evidence="11">
    <location>
        <begin position="37"/>
        <end position="137"/>
    </location>
</feature>
<feature type="disulfide bond" evidence="9">
    <location>
        <begin position="703"/>
        <end position="764"/>
    </location>
</feature>
<evidence type="ECO:0000256" key="3">
    <source>
        <dbReference type="ARBA" id="ARBA00022729"/>
    </source>
</evidence>
<dbReference type="PANTHER" id="PTHR19331:SF487">
    <property type="entry name" value="SOLUBLE SCAVENGER RECEPTOR CYSTEINE-RICH DOMAIN-CONTAINING PROTEIN SSC5D"/>
    <property type="match status" value="1"/>
</dbReference>
<feature type="disulfide bond" evidence="9">
    <location>
        <begin position="310"/>
        <end position="320"/>
    </location>
</feature>
<feature type="disulfide bond" evidence="9">
    <location>
        <begin position="461"/>
        <end position="525"/>
    </location>
</feature>
<feature type="disulfide bond" evidence="9">
    <location>
        <begin position="62"/>
        <end position="126"/>
    </location>
</feature>
<accession>A0A8C2E7G7</accession>
<feature type="domain" description="SRCR" evidence="11">
    <location>
        <begin position="665"/>
        <end position="765"/>
    </location>
</feature>
<evidence type="ECO:0000256" key="6">
    <source>
        <dbReference type="ARBA" id="ARBA00023136"/>
    </source>
</evidence>
<evidence type="ECO:0000259" key="11">
    <source>
        <dbReference type="PROSITE" id="PS50287"/>
    </source>
</evidence>
<dbReference type="AlphaFoldDB" id="A0A8C2E7G7"/>
<evidence type="ECO:0000256" key="7">
    <source>
        <dbReference type="ARBA" id="ARBA00023157"/>
    </source>
</evidence>
<dbReference type="FunFam" id="3.10.250.10:FF:000009">
    <property type="entry name" value="WC1"/>
    <property type="match status" value="2"/>
</dbReference>
<reference evidence="12" key="1">
    <citation type="submission" date="2025-08" db="UniProtKB">
        <authorList>
            <consortium name="Ensembl"/>
        </authorList>
    </citation>
    <scope>IDENTIFICATION</scope>
</reference>
<dbReference type="Ensembl" id="ENSCCRT00020039989.1">
    <property type="protein sequence ID" value="ENSCCRP00020036637.1"/>
    <property type="gene ID" value="ENSCCRG00020016383.1"/>
</dbReference>
<dbReference type="PANTHER" id="PTHR19331">
    <property type="entry name" value="SCAVENGER RECEPTOR DOMAIN-CONTAINING"/>
    <property type="match status" value="1"/>
</dbReference>
<dbReference type="FunFam" id="3.10.250.10:FF:000006">
    <property type="entry name" value="neurotrypsin isoform X2"/>
    <property type="match status" value="2"/>
</dbReference>
<organism evidence="12 13">
    <name type="scientific">Cyprinus carpio</name>
    <name type="common">Common carp</name>
    <dbReference type="NCBI Taxonomy" id="7962"/>
    <lineage>
        <taxon>Eukaryota</taxon>
        <taxon>Metazoa</taxon>
        <taxon>Chordata</taxon>
        <taxon>Craniata</taxon>
        <taxon>Vertebrata</taxon>
        <taxon>Euteleostomi</taxon>
        <taxon>Actinopterygii</taxon>
        <taxon>Neopterygii</taxon>
        <taxon>Teleostei</taxon>
        <taxon>Ostariophysi</taxon>
        <taxon>Cypriniformes</taxon>
        <taxon>Cyprinidae</taxon>
        <taxon>Cyprininae</taxon>
        <taxon>Cyprinus</taxon>
    </lineage>
</organism>
<dbReference type="PROSITE" id="PS50287">
    <property type="entry name" value="SRCR_2"/>
    <property type="match status" value="9"/>
</dbReference>
<evidence type="ECO:0000256" key="4">
    <source>
        <dbReference type="ARBA" id="ARBA00022737"/>
    </source>
</evidence>
<dbReference type="SMART" id="SM00202">
    <property type="entry name" value="SR"/>
    <property type="match status" value="9"/>
</dbReference>
<evidence type="ECO:0000256" key="2">
    <source>
        <dbReference type="ARBA" id="ARBA00022692"/>
    </source>
</evidence>
<feature type="domain" description="SRCR" evidence="11">
    <location>
        <begin position="241"/>
        <end position="341"/>
    </location>
</feature>
<keyword evidence="6 10" id="KW-0472">Membrane</keyword>
<feature type="domain" description="SRCR" evidence="11">
    <location>
        <begin position="436"/>
        <end position="536"/>
    </location>
</feature>
<feature type="disulfide bond" evidence="9">
    <location>
        <begin position="933"/>
        <end position="943"/>
    </location>
</feature>
<keyword evidence="5 10" id="KW-1133">Transmembrane helix</keyword>
<dbReference type="FunFam" id="3.10.250.10:FF:000013">
    <property type="entry name" value="CD163 molecule like 1"/>
    <property type="match status" value="2"/>
</dbReference>
<feature type="disulfide bond" evidence="9">
    <location>
        <begin position="266"/>
        <end position="330"/>
    </location>
</feature>
<evidence type="ECO:0000256" key="10">
    <source>
        <dbReference type="SAM" id="Phobius"/>
    </source>
</evidence>
<keyword evidence="7 9" id="KW-1015">Disulfide bond</keyword>
<proteinExistence type="predicted"/>
<feature type="disulfide bond" evidence="9">
    <location>
        <begin position="207"/>
        <end position="217"/>
    </location>
</feature>
<evidence type="ECO:0000256" key="9">
    <source>
        <dbReference type="PROSITE-ProRule" id="PRU00196"/>
    </source>
</evidence>
<keyword evidence="4" id="KW-0677">Repeat</keyword>
<feature type="domain" description="SRCR" evidence="11">
    <location>
        <begin position="139"/>
        <end position="236"/>
    </location>
</feature>
<evidence type="ECO:0000313" key="13">
    <source>
        <dbReference type="Proteomes" id="UP000694701"/>
    </source>
</evidence>
<protein>
    <recommendedName>
        <fullName evidence="11">SRCR domain-containing protein</fullName>
    </recommendedName>
</protein>
<feature type="domain" description="SRCR" evidence="11">
    <location>
        <begin position="343"/>
        <end position="441"/>
    </location>
</feature>
<feature type="disulfide bond" evidence="9">
    <location>
        <begin position="279"/>
        <end position="340"/>
    </location>
</feature>
<evidence type="ECO:0000256" key="5">
    <source>
        <dbReference type="ARBA" id="ARBA00022989"/>
    </source>
</evidence>
<dbReference type="InterPro" id="IPR001190">
    <property type="entry name" value="SRCR"/>
</dbReference>
<dbReference type="Pfam" id="PF00530">
    <property type="entry name" value="SRCR"/>
    <property type="match status" value="9"/>
</dbReference>
<keyword evidence="8" id="KW-0325">Glycoprotein</keyword>
<dbReference type="SUPFAM" id="SSF56487">
    <property type="entry name" value="SRCR-like"/>
    <property type="match status" value="9"/>
</dbReference>
<comment type="subcellular location">
    <subcellularLocation>
        <location evidence="1">Membrane</location>
        <topology evidence="1">Single-pass membrane protein</topology>
    </subcellularLocation>
</comment>
<feature type="disulfide bond" evidence="9">
    <location>
        <begin position="368"/>
        <end position="432"/>
    </location>
</feature>
<dbReference type="GO" id="GO:0005737">
    <property type="term" value="C:cytoplasm"/>
    <property type="evidence" value="ECO:0007669"/>
    <property type="project" value="UniProtKB-ARBA"/>
</dbReference>
<feature type="disulfide bond" evidence="9">
    <location>
        <begin position="734"/>
        <end position="744"/>
    </location>
</feature>
<dbReference type="Gene3D" id="3.10.250.10">
    <property type="entry name" value="SRCR-like domain"/>
    <property type="match status" value="9"/>
</dbReference>
<feature type="domain" description="SRCR" evidence="11">
    <location>
        <begin position="541"/>
        <end position="639"/>
    </location>
</feature>
<feature type="disulfide bond" evidence="9">
    <location>
        <begin position="598"/>
        <end position="608"/>
    </location>
</feature>
<sequence length="1032" mass="112669">MFLYLKSSYVFCNILQLIVVCFYWLNLSHSCTDFKTVRLVSDNSRCAGRVEVHHDGQWGTVCHPYWDLTDAAVVCRELGCGEALQALGSAHFGQGSGPVWMNGVHCSGSESTLKNCRSNGWGVDNCGHSADAGVRCSEVRLVGGSRCSGRLEILHDQTWMSVCDAAFDQQDAEVVCRELDCGAPVQVLGAAAFDKGDTQMWTQEIQCRGNESFIRLCPTSQYIPCSQENNVGLICSDFETVRLVDGNSPCRGRVEVHHDGQWGTVCDQYWGIDDAAVVCKEVGCGEAVKSVYGAYFGQGSGPIWMDDVYCSGSELTLKNCRSKGWAVHNCGHHQDAGVECSGELLVDGSHLCSGRLEILLGNTWYTVCAAAFDQQDAEVVCRELDCGAPVQVLGAAAFRKRYTQIWTREIQCRGNESTIRHCPSSILHDINCYNDLRLVNGPDTCSGRVEYLYFRKWGTVCDACWDIRAASVLCRQLNCGIAVSVVGSDWFGEGSGEIWADVFDCDGNETKLSECSISSWSRAECSHRRDVGVICSNHVPLRLSGGEGRCSGRLEVYHNAVWGSVCDDHWDISDAQVVCRQLVFGAGEGVVWLNRAECRGNEVHLWDCPPSLKNHTDFSDQSLYLLCSGSGLMLNISCSDSVFTSYYVWYIYYIPSLKCVESMRVMLVNGSNPCAGRVEVHQNGQWGTVCDWGWDIADAAVVCRELGCGTAVTATFNAHFGAGSGSVSMAFVNCSGSETALKHCSSQNVIAWYCNHSEDAGVVCSDYTNLRLVNGSNSCSGRVERQYFSKWGTVCDACWDMRAASVLCRQLNCGTAVSVVGSDWFGEGSGEIWADVFDCDGNETKLSECSISSWSRAECRGSIRLVGSGGDCAGRLEVFHSGSWGTVCDDSWDIKDAHVVCRELQCGVALSNQQVPAWFGPGSGPIWLDEVECEGNETSLWSCSSPGWGKHDCQHKEDVGVVCSGHISPPQTPPAVSLSIPAVLVIVLGVVFLLLLVPLLILIQQNRVMRRGRRDPETVILCLIQCVISHVL</sequence>
<feature type="disulfide bond" evidence="9">
    <location>
        <begin position="690"/>
        <end position="754"/>
    </location>
</feature>
<feature type="transmembrane region" description="Helical" evidence="10">
    <location>
        <begin position="978"/>
        <end position="1003"/>
    </location>
</feature>
<comment type="caution">
    <text evidence="9">Lacks conserved residue(s) required for the propagation of feature annotation.</text>
</comment>
<dbReference type="FunFam" id="3.10.250.10:FF:000004">
    <property type="entry name" value="Scavenger receptor cysteine-rich type 1 protein M130"/>
    <property type="match status" value="1"/>
</dbReference>
<name>A0A8C2E7G7_CYPCA</name>
<evidence type="ECO:0000313" key="12">
    <source>
        <dbReference type="Ensembl" id="ENSCCRP00020036637.1"/>
    </source>
</evidence>
<evidence type="ECO:0000256" key="8">
    <source>
        <dbReference type="ARBA" id="ARBA00023180"/>
    </source>
</evidence>
<feature type="disulfide bond" evidence="9">
    <location>
        <begin position="795"/>
        <end position="859"/>
    </location>
</feature>
<dbReference type="GO" id="GO:0016020">
    <property type="term" value="C:membrane"/>
    <property type="evidence" value="ECO:0007669"/>
    <property type="project" value="UniProtKB-SubCell"/>
</dbReference>
<feature type="disulfide bond" evidence="9">
    <location>
        <begin position="505"/>
        <end position="515"/>
    </location>
</feature>
<keyword evidence="2 10" id="KW-0812">Transmembrane</keyword>
<feature type="disulfide bond" evidence="9">
    <location>
        <begin position="839"/>
        <end position="849"/>
    </location>
</feature>
<dbReference type="Proteomes" id="UP000694701">
    <property type="component" value="Unplaced"/>
</dbReference>
<feature type="disulfide bond" evidence="9">
    <location>
        <begin position="412"/>
        <end position="422"/>
    </location>
</feature>
<feature type="disulfide bond" evidence="9">
    <location>
        <begin position="75"/>
        <end position="136"/>
    </location>
</feature>
<feature type="domain" description="SRCR" evidence="11">
    <location>
        <begin position="770"/>
        <end position="868"/>
    </location>
</feature>
<dbReference type="InterPro" id="IPR036772">
    <property type="entry name" value="SRCR-like_dom_sf"/>
</dbReference>
<dbReference type="PRINTS" id="PR00258">
    <property type="entry name" value="SPERACTRCPTR"/>
</dbReference>
<feature type="domain" description="SRCR" evidence="11">
    <location>
        <begin position="863"/>
        <end position="964"/>
    </location>
</feature>
<dbReference type="PROSITE" id="PS00420">
    <property type="entry name" value="SRCR_1"/>
    <property type="match status" value="2"/>
</dbReference>